<keyword evidence="2 5" id="KW-0812">Transmembrane</keyword>
<dbReference type="AlphaFoldDB" id="M4V5H9"/>
<proteinExistence type="inferred from homology"/>
<feature type="transmembrane region" description="Helical" evidence="5">
    <location>
        <begin position="177"/>
        <end position="196"/>
    </location>
</feature>
<dbReference type="PIRSF" id="PIRSF006648">
    <property type="entry name" value="DrrB"/>
    <property type="match status" value="1"/>
</dbReference>
<evidence type="ECO:0000256" key="5">
    <source>
        <dbReference type="RuleBase" id="RU361157"/>
    </source>
</evidence>
<feature type="transmembrane region" description="Helical" evidence="5">
    <location>
        <begin position="114"/>
        <end position="136"/>
    </location>
</feature>
<dbReference type="RefSeq" id="WP_015469087.1">
    <property type="nucleotide sequence ID" value="NC_020813.1"/>
</dbReference>
<dbReference type="PRINTS" id="PR00164">
    <property type="entry name" value="ABC2TRNSPORT"/>
</dbReference>
<dbReference type="InterPro" id="IPR047817">
    <property type="entry name" value="ABC2_TM_bact-type"/>
</dbReference>
<comment type="subcellular location">
    <subcellularLocation>
        <location evidence="5">Cell membrane</location>
        <topology evidence="5">Multi-pass membrane protein</topology>
    </subcellularLocation>
    <subcellularLocation>
        <location evidence="1">Membrane</location>
        <topology evidence="1">Multi-pass membrane protein</topology>
    </subcellularLocation>
</comment>
<dbReference type="EMBL" id="CP003537">
    <property type="protein sequence ID" value="AGH94597.1"/>
    <property type="molecule type" value="Genomic_DNA"/>
</dbReference>
<evidence type="ECO:0000259" key="6">
    <source>
        <dbReference type="PROSITE" id="PS51012"/>
    </source>
</evidence>
<dbReference type="PROSITE" id="PS51012">
    <property type="entry name" value="ABC_TM2"/>
    <property type="match status" value="1"/>
</dbReference>
<dbReference type="GO" id="GO:0043190">
    <property type="term" value="C:ATP-binding cassette (ABC) transporter complex"/>
    <property type="evidence" value="ECO:0007669"/>
    <property type="project" value="InterPro"/>
</dbReference>
<dbReference type="InterPro" id="IPR000412">
    <property type="entry name" value="ABC_2_transport"/>
</dbReference>
<dbReference type="GO" id="GO:0140359">
    <property type="term" value="F:ABC-type transporter activity"/>
    <property type="evidence" value="ECO:0007669"/>
    <property type="project" value="InterPro"/>
</dbReference>
<dbReference type="PANTHER" id="PTHR43229:SF2">
    <property type="entry name" value="NODULATION PROTEIN J"/>
    <property type="match status" value="1"/>
</dbReference>
<dbReference type="InterPro" id="IPR013525">
    <property type="entry name" value="ABC2_TM"/>
</dbReference>
<keyword evidence="4 5" id="KW-0472">Membrane</keyword>
<gene>
    <name evidence="7" type="ORF">A11Q_377</name>
</gene>
<evidence type="ECO:0000256" key="1">
    <source>
        <dbReference type="ARBA" id="ARBA00004141"/>
    </source>
</evidence>
<dbReference type="InterPro" id="IPR051784">
    <property type="entry name" value="Nod_factor_ABC_transporter"/>
</dbReference>
<accession>M4V5H9</accession>
<dbReference type="PANTHER" id="PTHR43229">
    <property type="entry name" value="NODULATION PROTEIN J"/>
    <property type="match status" value="1"/>
</dbReference>
<dbReference type="KEGG" id="bex:A11Q_377"/>
<evidence type="ECO:0000313" key="8">
    <source>
        <dbReference type="Proteomes" id="UP000012040"/>
    </source>
</evidence>
<evidence type="ECO:0000313" key="7">
    <source>
        <dbReference type="EMBL" id="AGH94597.1"/>
    </source>
</evidence>
<feature type="transmembrane region" description="Helical" evidence="5">
    <location>
        <begin position="35"/>
        <end position="54"/>
    </location>
</feature>
<organism evidence="7 8">
    <name type="scientific">Pseudobdellovibrio exovorus JSS</name>
    <dbReference type="NCBI Taxonomy" id="1184267"/>
    <lineage>
        <taxon>Bacteria</taxon>
        <taxon>Pseudomonadati</taxon>
        <taxon>Bdellovibrionota</taxon>
        <taxon>Bdellovibrionia</taxon>
        <taxon>Bdellovibrionales</taxon>
        <taxon>Pseudobdellovibrionaceae</taxon>
        <taxon>Pseudobdellovibrio</taxon>
    </lineage>
</organism>
<name>M4V5H9_9BACT</name>
<feature type="domain" description="ABC transmembrane type-2" evidence="6">
    <location>
        <begin position="29"/>
        <end position="257"/>
    </location>
</feature>
<dbReference type="OrthoDB" id="5290238at2"/>
<keyword evidence="5" id="KW-0813">Transport</keyword>
<feature type="transmembrane region" description="Helical" evidence="5">
    <location>
        <begin position="60"/>
        <end position="80"/>
    </location>
</feature>
<reference evidence="7 8" key="1">
    <citation type="journal article" date="2013" name="ISME J.">
        <title>By their genes ye shall know them: genomic signatures of predatory bacteria.</title>
        <authorList>
            <person name="Pasternak Z."/>
            <person name="Pietrokovski S."/>
            <person name="Rotem O."/>
            <person name="Gophna U."/>
            <person name="Lurie-Weinberger M.N."/>
            <person name="Jurkevitch E."/>
        </authorList>
    </citation>
    <scope>NUCLEOTIDE SEQUENCE [LARGE SCALE GENOMIC DNA]</scope>
    <source>
        <strain evidence="7 8">JSS</strain>
    </source>
</reference>
<dbReference type="Pfam" id="PF01061">
    <property type="entry name" value="ABC2_membrane"/>
    <property type="match status" value="1"/>
</dbReference>
<protein>
    <recommendedName>
        <fullName evidence="5">Transport permease protein</fullName>
    </recommendedName>
</protein>
<feature type="transmembrane region" description="Helical" evidence="5">
    <location>
        <begin position="231"/>
        <end position="252"/>
    </location>
</feature>
<sequence>MLNSALQSLVLCWNITIRNWVVYKKDLIANISPTVADPALILVSLGLGLGSFLTDVEGMGYMQFLAPGLTVATALFTSFFESSYGFYVRMSYENVYKAMLTTPIGVKEVVMGEMLWIGLKGGIMAIGVAVVLALFGLMVNPWLIPLIGIVGGLVALPCGAMGLLATALVNNINQFQTVYSFIIAPLYFLSGIFFPIDQMHTAVRVLAEFFPLIHGVRLAQAIFWERDIIGAFLYSGSILIVQSLILCVWSYYQIRKKLVT</sequence>
<evidence type="ECO:0000256" key="4">
    <source>
        <dbReference type="ARBA" id="ARBA00023136"/>
    </source>
</evidence>
<dbReference type="HOGENOM" id="CLU_039483_3_1_7"/>
<keyword evidence="8" id="KW-1185">Reference proteome</keyword>
<dbReference type="eggNOG" id="COG0842">
    <property type="taxonomic scope" value="Bacteria"/>
</dbReference>
<dbReference type="STRING" id="1184267.A11Q_377"/>
<feature type="transmembrane region" description="Helical" evidence="5">
    <location>
        <begin position="142"/>
        <end position="165"/>
    </location>
</feature>
<comment type="similarity">
    <text evidence="5">Belongs to the ABC-2 integral membrane protein family.</text>
</comment>
<dbReference type="PATRIC" id="fig|1184267.3.peg.380"/>
<dbReference type="Proteomes" id="UP000012040">
    <property type="component" value="Chromosome"/>
</dbReference>
<keyword evidence="5" id="KW-1003">Cell membrane</keyword>
<evidence type="ECO:0000256" key="2">
    <source>
        <dbReference type="ARBA" id="ARBA00022692"/>
    </source>
</evidence>
<keyword evidence="3 5" id="KW-1133">Transmembrane helix</keyword>
<evidence type="ECO:0000256" key="3">
    <source>
        <dbReference type="ARBA" id="ARBA00022989"/>
    </source>
</evidence>